<evidence type="ECO:0000313" key="2">
    <source>
        <dbReference type="EMBL" id="MBK4739009.1"/>
    </source>
</evidence>
<dbReference type="PANTHER" id="PTHR42760:SF40">
    <property type="entry name" value="3-OXOACYL-[ACYL-CARRIER-PROTEIN] REDUCTASE, CHLOROPLASTIC"/>
    <property type="match status" value="1"/>
</dbReference>
<accession>A0A934T0B2</accession>
<keyword evidence="3" id="KW-1185">Reference proteome</keyword>
<dbReference type="GO" id="GO:0016616">
    <property type="term" value="F:oxidoreductase activity, acting on the CH-OH group of donors, NAD or NADP as acceptor"/>
    <property type="evidence" value="ECO:0007669"/>
    <property type="project" value="TreeGrafter"/>
</dbReference>
<name>A0A934T0B2_9BURK</name>
<evidence type="ECO:0000313" key="3">
    <source>
        <dbReference type="Proteomes" id="UP000622890"/>
    </source>
</evidence>
<dbReference type="GO" id="GO:0030497">
    <property type="term" value="P:fatty acid elongation"/>
    <property type="evidence" value="ECO:0007669"/>
    <property type="project" value="TreeGrafter"/>
</dbReference>
<proteinExistence type="inferred from homology"/>
<reference evidence="2" key="1">
    <citation type="submission" date="2021-01" db="EMBL/GenBank/DDBJ databases">
        <title>Genome sequence of strain Noviherbaspirillum sp. DKR-6.</title>
        <authorList>
            <person name="Chaudhary D.K."/>
        </authorList>
    </citation>
    <scope>NUCLEOTIDE SEQUENCE</scope>
    <source>
        <strain evidence="2">DKR-6</strain>
    </source>
</reference>
<sequence>MNYILGQISAITTVVLIHMAGLFEEDLLDPAPHGVWDRAIASNLTTAYDMSIAFFEARSKARPGHVVLASSRAFQRGAVGRAAYAAAKGEVVGLVRTFSREFAPEVFVNAVAPGLIRTRMSDELVARAGEQRLAEIPLKRFVSGHLTTSIKLHSSRG</sequence>
<evidence type="ECO:0000256" key="1">
    <source>
        <dbReference type="ARBA" id="ARBA00006484"/>
    </source>
</evidence>
<dbReference type="Proteomes" id="UP000622890">
    <property type="component" value="Unassembled WGS sequence"/>
</dbReference>
<dbReference type="SUPFAM" id="SSF51735">
    <property type="entry name" value="NAD(P)-binding Rossmann-fold domains"/>
    <property type="match status" value="1"/>
</dbReference>
<dbReference type="InterPro" id="IPR002347">
    <property type="entry name" value="SDR_fam"/>
</dbReference>
<dbReference type="PRINTS" id="PR00081">
    <property type="entry name" value="GDHRDH"/>
</dbReference>
<dbReference type="PANTHER" id="PTHR42760">
    <property type="entry name" value="SHORT-CHAIN DEHYDROGENASES/REDUCTASES FAMILY MEMBER"/>
    <property type="match status" value="1"/>
</dbReference>
<comment type="caution">
    <text evidence="2">The sequence shown here is derived from an EMBL/GenBank/DDBJ whole genome shotgun (WGS) entry which is preliminary data.</text>
</comment>
<dbReference type="Gene3D" id="3.40.50.720">
    <property type="entry name" value="NAD(P)-binding Rossmann-like Domain"/>
    <property type="match status" value="1"/>
</dbReference>
<gene>
    <name evidence="2" type="ORF">JJB74_30730</name>
</gene>
<comment type="similarity">
    <text evidence="1">Belongs to the short-chain dehydrogenases/reductases (SDR) family.</text>
</comment>
<dbReference type="Pfam" id="PF00106">
    <property type="entry name" value="adh_short"/>
    <property type="match status" value="1"/>
</dbReference>
<protein>
    <submittedName>
        <fullName evidence="2">SDR family oxidoreductase</fullName>
    </submittedName>
</protein>
<dbReference type="AlphaFoldDB" id="A0A934T0B2"/>
<dbReference type="InterPro" id="IPR036291">
    <property type="entry name" value="NAD(P)-bd_dom_sf"/>
</dbReference>
<organism evidence="2 3">
    <name type="scientific">Noviherbaspirillum pedocola</name>
    <dbReference type="NCBI Taxonomy" id="2801341"/>
    <lineage>
        <taxon>Bacteria</taxon>
        <taxon>Pseudomonadati</taxon>
        <taxon>Pseudomonadota</taxon>
        <taxon>Betaproteobacteria</taxon>
        <taxon>Burkholderiales</taxon>
        <taxon>Oxalobacteraceae</taxon>
        <taxon>Noviherbaspirillum</taxon>
    </lineage>
</organism>
<dbReference type="EMBL" id="JAEPBG010000034">
    <property type="protein sequence ID" value="MBK4739009.1"/>
    <property type="molecule type" value="Genomic_DNA"/>
</dbReference>
<dbReference type="RefSeq" id="WP_200598380.1">
    <property type="nucleotide sequence ID" value="NZ_JAEPBG010000034.1"/>
</dbReference>